<reference evidence="4" key="1">
    <citation type="submission" date="2020-08" db="EMBL/GenBank/DDBJ databases">
        <title>Whole genome shotgun sequence of Polymorphospora rubra NBRC 101157.</title>
        <authorList>
            <person name="Komaki H."/>
            <person name="Tamura T."/>
        </authorList>
    </citation>
    <scope>NUCLEOTIDE SEQUENCE</scope>
    <source>
        <strain evidence="4">NBRC 101157</strain>
    </source>
</reference>
<dbReference type="InterPro" id="IPR013783">
    <property type="entry name" value="Ig-like_fold"/>
</dbReference>
<feature type="compositionally biased region" description="Polar residues" evidence="2">
    <location>
        <begin position="39"/>
        <end position="54"/>
    </location>
</feature>
<dbReference type="SUPFAM" id="SSF49265">
    <property type="entry name" value="Fibronectin type III"/>
    <property type="match status" value="1"/>
</dbReference>
<dbReference type="InterPro" id="IPR013517">
    <property type="entry name" value="FG-GAP"/>
</dbReference>
<dbReference type="EMBL" id="AP023359">
    <property type="protein sequence ID" value="BCJ66908.1"/>
    <property type="molecule type" value="Genomic_DNA"/>
</dbReference>
<evidence type="ECO:0000256" key="2">
    <source>
        <dbReference type="SAM" id="MobiDB-lite"/>
    </source>
</evidence>
<proteinExistence type="predicted"/>
<dbReference type="InterPro" id="IPR028994">
    <property type="entry name" value="Integrin_alpha_N"/>
</dbReference>
<dbReference type="AlphaFoldDB" id="A0A810N583"/>
<evidence type="ECO:0000256" key="1">
    <source>
        <dbReference type="ARBA" id="ARBA00022729"/>
    </source>
</evidence>
<feature type="region of interest" description="Disordered" evidence="2">
    <location>
        <begin position="34"/>
        <end position="55"/>
    </location>
</feature>
<feature type="signal peptide" evidence="3">
    <location>
        <begin position="1"/>
        <end position="32"/>
    </location>
</feature>
<keyword evidence="1 3" id="KW-0732">Signal</keyword>
<protein>
    <submittedName>
        <fullName evidence="4">Uncharacterized protein</fullName>
    </submittedName>
</protein>
<dbReference type="InterPro" id="IPR036116">
    <property type="entry name" value="FN3_sf"/>
</dbReference>
<accession>A0A810N583</accession>
<dbReference type="Gene3D" id="2.60.40.10">
    <property type="entry name" value="Immunoglobulins"/>
    <property type="match status" value="1"/>
</dbReference>
<dbReference type="Gene3D" id="2.115.10.10">
    <property type="entry name" value="Tachylectin 2"/>
    <property type="match status" value="1"/>
</dbReference>
<dbReference type="SUPFAM" id="SSF69318">
    <property type="entry name" value="Integrin alpha N-terminal domain"/>
    <property type="match status" value="1"/>
</dbReference>
<dbReference type="PANTHER" id="PTHR44103:SF1">
    <property type="entry name" value="PROPROTEIN CONVERTASE P"/>
    <property type="match status" value="1"/>
</dbReference>
<keyword evidence="5" id="KW-1185">Reference proteome</keyword>
<feature type="chain" id="PRO_5032518793" evidence="3">
    <location>
        <begin position="33"/>
        <end position="539"/>
    </location>
</feature>
<evidence type="ECO:0000313" key="4">
    <source>
        <dbReference type="EMBL" id="BCJ66908.1"/>
    </source>
</evidence>
<gene>
    <name evidence="4" type="ORF">Prubr_39290</name>
</gene>
<dbReference type="PANTHER" id="PTHR44103">
    <property type="entry name" value="PROPROTEIN CONVERTASE P"/>
    <property type="match status" value="1"/>
</dbReference>
<dbReference type="GO" id="GO:0005975">
    <property type="term" value="P:carbohydrate metabolic process"/>
    <property type="evidence" value="ECO:0007669"/>
    <property type="project" value="UniProtKB-ARBA"/>
</dbReference>
<dbReference type="KEGG" id="pry:Prubr_39290"/>
<dbReference type="Pfam" id="PF13517">
    <property type="entry name" value="FG-GAP_3"/>
    <property type="match status" value="1"/>
</dbReference>
<organism evidence="4 5">
    <name type="scientific">Polymorphospora rubra</name>
    <dbReference type="NCBI Taxonomy" id="338584"/>
    <lineage>
        <taxon>Bacteria</taxon>
        <taxon>Bacillati</taxon>
        <taxon>Actinomycetota</taxon>
        <taxon>Actinomycetes</taxon>
        <taxon>Micromonosporales</taxon>
        <taxon>Micromonosporaceae</taxon>
        <taxon>Polymorphospora</taxon>
    </lineage>
</organism>
<name>A0A810N583_9ACTN</name>
<evidence type="ECO:0000256" key="3">
    <source>
        <dbReference type="SAM" id="SignalP"/>
    </source>
</evidence>
<evidence type="ECO:0000313" key="5">
    <source>
        <dbReference type="Proteomes" id="UP000680866"/>
    </source>
</evidence>
<sequence length="539" mass="55730">MSLNRRLPRSGPLFISTLVLLPFALPQPAAYAAAPNSPGVGQNSAPSVPGNLSTGPAGPCSGGLIGRSDVTLLATMHDPDGGLVTARFAYWPTGGPESVRNVSATSGSTALTVLSGSELVHGVTYHWRVRATDSGGLSSAWSETCSFTLDRTLPDEDVTITSVQYPDYNPGGAVSTVPAGTPGQFTISADGDTEVVGFYYGIDNDQPSRYVAADVPGGSATVTLTPVRSGPGILHVRTFDGVNRSGEVDDDYRWFATAPAGPHGSRGEVNADGTTDIIGRTLGGHLCLHLGDGAGGFLDGNKCSLMIDYWRNGLLHLVRPGDWDGDGWNDLVAVQADGDLVYFAGRGTGSFEASATEVPSGWDPDGIPVPTTNWDGYDLVVAPGDWDGDGAPDLITRDAVGEVVVHRGNGFGGWADPPTTISLGTGIWDDFDTVLAPGDLDGDGHLDLLARKPAGELVLLSGAATGTPAAGVQIGTGWDTYRLLFAPGDFDGDDSPDVMGVDAAGNLLVFYGDPTAPGYFGNPGGTTIDTGWNAFDKAF</sequence>
<dbReference type="Proteomes" id="UP000680866">
    <property type="component" value="Chromosome"/>
</dbReference>